<dbReference type="Proteomes" id="UP001497516">
    <property type="component" value="Chromosome 9"/>
</dbReference>
<evidence type="ECO:0000313" key="5">
    <source>
        <dbReference type="Proteomes" id="UP001497516"/>
    </source>
</evidence>
<feature type="domain" description="CCHC-type" evidence="3">
    <location>
        <begin position="100"/>
        <end position="115"/>
    </location>
</feature>
<evidence type="ECO:0000256" key="1">
    <source>
        <dbReference type="PROSITE-ProRule" id="PRU00047"/>
    </source>
</evidence>
<name>A0AAV2GR62_9ROSI</name>
<dbReference type="InterPro" id="IPR036875">
    <property type="entry name" value="Znf_CCHC_sf"/>
</dbReference>
<sequence length="226" mass="23913">MLTASLVSEAVSAEVLKERVSSCLMGFLMRLNPAFKGIRSSILHRNIGSIEEVLAELIREETRLRAQAKLDVHSSDSGSVFAVQQGPPQFGRTPLGVVICYHCKEPGHIQVRCPERVVCSYCKAAGHVIGDCHILAQRGRGHGGRSGSSPSAGRGYSAPRAPPGVSYATTPFTLITVAAGSASSSGVFSAEIRRLVQEALQESLPSAVTAAFSTGHEDGEGDRARE</sequence>
<keyword evidence="5" id="KW-1185">Reference proteome</keyword>
<evidence type="ECO:0000313" key="4">
    <source>
        <dbReference type="EMBL" id="CAL1412629.1"/>
    </source>
</evidence>
<keyword evidence="1" id="KW-0479">Metal-binding</keyword>
<reference evidence="4 5" key="1">
    <citation type="submission" date="2024-04" db="EMBL/GenBank/DDBJ databases">
        <authorList>
            <person name="Fracassetti M."/>
        </authorList>
    </citation>
    <scope>NUCLEOTIDE SEQUENCE [LARGE SCALE GENOMIC DNA]</scope>
</reference>
<dbReference type="SUPFAM" id="SSF57756">
    <property type="entry name" value="Retrovirus zinc finger-like domains"/>
    <property type="match status" value="1"/>
</dbReference>
<dbReference type="PROSITE" id="PS50158">
    <property type="entry name" value="ZF_CCHC"/>
    <property type="match status" value="1"/>
</dbReference>
<dbReference type="GO" id="GO:0008270">
    <property type="term" value="F:zinc ion binding"/>
    <property type="evidence" value="ECO:0007669"/>
    <property type="project" value="UniProtKB-KW"/>
</dbReference>
<gene>
    <name evidence="4" type="ORF">LTRI10_LOCUS51907</name>
</gene>
<evidence type="ECO:0000259" key="3">
    <source>
        <dbReference type="PROSITE" id="PS50158"/>
    </source>
</evidence>
<accession>A0AAV2GR62</accession>
<dbReference type="PANTHER" id="PTHR34222">
    <property type="entry name" value="GAG_PRE-INTEGRS DOMAIN-CONTAINING PROTEIN"/>
    <property type="match status" value="1"/>
</dbReference>
<dbReference type="Pfam" id="PF00098">
    <property type="entry name" value="zf-CCHC"/>
    <property type="match status" value="1"/>
</dbReference>
<dbReference type="InterPro" id="IPR001878">
    <property type="entry name" value="Znf_CCHC"/>
</dbReference>
<dbReference type="GO" id="GO:0003676">
    <property type="term" value="F:nucleic acid binding"/>
    <property type="evidence" value="ECO:0007669"/>
    <property type="project" value="InterPro"/>
</dbReference>
<proteinExistence type="predicted"/>
<dbReference type="AlphaFoldDB" id="A0AAV2GR62"/>
<protein>
    <recommendedName>
        <fullName evidence="3">CCHC-type domain-containing protein</fullName>
    </recommendedName>
</protein>
<dbReference type="Gene3D" id="4.10.60.10">
    <property type="entry name" value="Zinc finger, CCHC-type"/>
    <property type="match status" value="1"/>
</dbReference>
<feature type="region of interest" description="Disordered" evidence="2">
    <location>
        <begin position="139"/>
        <end position="162"/>
    </location>
</feature>
<dbReference type="SMART" id="SM00343">
    <property type="entry name" value="ZnF_C2HC"/>
    <property type="match status" value="2"/>
</dbReference>
<evidence type="ECO:0000256" key="2">
    <source>
        <dbReference type="SAM" id="MobiDB-lite"/>
    </source>
</evidence>
<dbReference type="EMBL" id="OZ034822">
    <property type="protein sequence ID" value="CAL1412629.1"/>
    <property type="molecule type" value="Genomic_DNA"/>
</dbReference>
<keyword evidence="1" id="KW-0863">Zinc-finger</keyword>
<organism evidence="4 5">
    <name type="scientific">Linum trigynum</name>
    <dbReference type="NCBI Taxonomy" id="586398"/>
    <lineage>
        <taxon>Eukaryota</taxon>
        <taxon>Viridiplantae</taxon>
        <taxon>Streptophyta</taxon>
        <taxon>Embryophyta</taxon>
        <taxon>Tracheophyta</taxon>
        <taxon>Spermatophyta</taxon>
        <taxon>Magnoliopsida</taxon>
        <taxon>eudicotyledons</taxon>
        <taxon>Gunneridae</taxon>
        <taxon>Pentapetalae</taxon>
        <taxon>rosids</taxon>
        <taxon>fabids</taxon>
        <taxon>Malpighiales</taxon>
        <taxon>Linaceae</taxon>
        <taxon>Linum</taxon>
    </lineage>
</organism>
<keyword evidence="1" id="KW-0862">Zinc</keyword>
<dbReference type="PANTHER" id="PTHR34222:SF100">
    <property type="entry name" value="CCHC-TYPE DOMAIN-CONTAINING PROTEIN"/>
    <property type="match status" value="1"/>
</dbReference>